<evidence type="ECO:0000256" key="6">
    <source>
        <dbReference type="ARBA" id="ARBA00022840"/>
    </source>
</evidence>
<keyword evidence="3 8" id="KW-0808">Transferase</keyword>
<dbReference type="EMBL" id="LCPW01000004">
    <property type="protein sequence ID" value="KKW06057.1"/>
    <property type="molecule type" value="Genomic_DNA"/>
</dbReference>
<comment type="caution">
    <text evidence="9">The sequence shown here is derived from an EMBL/GenBank/DDBJ whole genome shotgun (WGS) entry which is preliminary data.</text>
</comment>
<comment type="catalytic activity">
    <reaction evidence="1 8">
        <text>(2R)-3-phosphoglycerate + ATP = (2R)-3-phospho-glyceroyl phosphate + ADP</text>
        <dbReference type="Rhea" id="RHEA:14801"/>
        <dbReference type="ChEBI" id="CHEBI:30616"/>
        <dbReference type="ChEBI" id="CHEBI:57604"/>
        <dbReference type="ChEBI" id="CHEBI:58272"/>
        <dbReference type="ChEBI" id="CHEBI:456216"/>
        <dbReference type="EC" id="2.7.2.3"/>
    </reaction>
</comment>
<dbReference type="PATRIC" id="fig|1618342.3.peg.179"/>
<dbReference type="AlphaFoldDB" id="A0A0G1XTY1"/>
<protein>
    <recommendedName>
        <fullName evidence="2 8">Phosphoglycerate kinase</fullName>
        <ecNumber evidence="2 8">2.7.2.3</ecNumber>
    </recommendedName>
</protein>
<dbReference type="InterPro" id="IPR036043">
    <property type="entry name" value="Phosphoglycerate_kinase_sf"/>
</dbReference>
<feature type="binding site" evidence="7">
    <location>
        <position position="193"/>
    </location>
    <ligand>
        <name>ATP</name>
        <dbReference type="ChEBI" id="CHEBI:30616"/>
    </ligand>
</feature>
<dbReference type="GO" id="GO:0005524">
    <property type="term" value="F:ATP binding"/>
    <property type="evidence" value="ECO:0007669"/>
    <property type="project" value="UniProtKB-KW"/>
</dbReference>
<dbReference type="Gene3D" id="3.40.50.1260">
    <property type="entry name" value="Phosphoglycerate kinase, N-terminal domain"/>
    <property type="match status" value="3"/>
</dbReference>
<name>A0A0G1XTY1_9BACT</name>
<evidence type="ECO:0000256" key="1">
    <source>
        <dbReference type="ARBA" id="ARBA00000642"/>
    </source>
</evidence>
<dbReference type="GO" id="GO:0006094">
    <property type="term" value="P:gluconeogenesis"/>
    <property type="evidence" value="ECO:0007669"/>
    <property type="project" value="TreeGrafter"/>
</dbReference>
<dbReference type="Pfam" id="PF00162">
    <property type="entry name" value="PGK"/>
    <property type="match status" value="2"/>
</dbReference>
<evidence type="ECO:0000256" key="7">
    <source>
        <dbReference type="PIRSR" id="PIRSR000724-2"/>
    </source>
</evidence>
<evidence type="ECO:0000256" key="5">
    <source>
        <dbReference type="ARBA" id="ARBA00022777"/>
    </source>
</evidence>
<keyword evidence="6 7" id="KW-0067">ATP-binding</keyword>
<dbReference type="PRINTS" id="PR00477">
    <property type="entry name" value="PHGLYCKINASE"/>
</dbReference>
<evidence type="ECO:0000256" key="4">
    <source>
        <dbReference type="ARBA" id="ARBA00022741"/>
    </source>
</evidence>
<dbReference type="Proteomes" id="UP000034119">
    <property type="component" value="Unassembled WGS sequence"/>
</dbReference>
<dbReference type="PANTHER" id="PTHR11406">
    <property type="entry name" value="PHOSPHOGLYCERATE KINASE"/>
    <property type="match status" value="1"/>
</dbReference>
<dbReference type="SUPFAM" id="SSF53748">
    <property type="entry name" value="Phosphoglycerate kinase"/>
    <property type="match status" value="1"/>
</dbReference>
<reference evidence="9 10" key="1">
    <citation type="journal article" date="2015" name="Nature">
        <title>rRNA introns, odd ribosomes, and small enigmatic genomes across a large radiation of phyla.</title>
        <authorList>
            <person name="Brown C.T."/>
            <person name="Hug L.A."/>
            <person name="Thomas B.C."/>
            <person name="Sharon I."/>
            <person name="Castelle C.J."/>
            <person name="Singh A."/>
            <person name="Wilkins M.J."/>
            <person name="Williams K.H."/>
            <person name="Banfield J.F."/>
        </authorList>
    </citation>
    <scope>NUCLEOTIDE SEQUENCE [LARGE SCALE GENOMIC DNA]</scope>
</reference>
<dbReference type="STRING" id="1618342.UY40_C0004G0041"/>
<dbReference type="PIRSF" id="PIRSF000724">
    <property type="entry name" value="Pgk"/>
    <property type="match status" value="1"/>
</dbReference>
<gene>
    <name evidence="9" type="ORF">UY40_C0004G0041</name>
</gene>
<dbReference type="InterPro" id="IPR015824">
    <property type="entry name" value="Phosphoglycerate_kinase_N"/>
</dbReference>
<accession>A0A0G1XTY1</accession>
<evidence type="ECO:0000313" key="9">
    <source>
        <dbReference type="EMBL" id="KKW06057.1"/>
    </source>
</evidence>
<dbReference type="GO" id="GO:0004618">
    <property type="term" value="F:phosphoglycerate kinase activity"/>
    <property type="evidence" value="ECO:0007669"/>
    <property type="project" value="UniProtKB-EC"/>
</dbReference>
<evidence type="ECO:0000313" key="10">
    <source>
        <dbReference type="Proteomes" id="UP000034119"/>
    </source>
</evidence>
<feature type="binding site" evidence="7">
    <location>
        <begin position="292"/>
        <end position="295"/>
    </location>
    <ligand>
        <name>ATP</name>
        <dbReference type="ChEBI" id="CHEBI:30616"/>
    </ligand>
</feature>
<dbReference type="EC" id="2.7.2.3" evidence="2 8"/>
<proteinExistence type="inferred from homology"/>
<dbReference type="GO" id="GO:0006096">
    <property type="term" value="P:glycolytic process"/>
    <property type="evidence" value="ECO:0007669"/>
    <property type="project" value="InterPro"/>
</dbReference>
<evidence type="ECO:0000256" key="2">
    <source>
        <dbReference type="ARBA" id="ARBA00013061"/>
    </source>
</evidence>
<evidence type="ECO:0000256" key="3">
    <source>
        <dbReference type="ARBA" id="ARBA00022679"/>
    </source>
</evidence>
<keyword evidence="5 8" id="KW-0418">Kinase</keyword>
<dbReference type="GO" id="GO:0043531">
    <property type="term" value="F:ADP binding"/>
    <property type="evidence" value="ECO:0007669"/>
    <property type="project" value="TreeGrafter"/>
</dbReference>
<comment type="similarity">
    <text evidence="8">Belongs to the phosphoglycerate kinase family.</text>
</comment>
<sequence>MKLRSLTDLKNLAGKRILLQGDLDVPVSEGKIEEDYRLKALLPTLNFLLERKGRVLIIGKLGRPKGKKDPALSLQPVADWFSEKLGEKVEFISDLSGNPSSRIALLENLRFWEGEERNDSEFAKQLASLGEIYVNDAFANSHRNHASIAGVPRLIPAYAGLQLEKEVQELGSVLVNPARPLVFVLGGAKTETKMPLVPSFAKIADQVLLGGLLMFDRELEGTPKVTFPVDATDAYDIGPETIRLFTKLIKEAQTVVWNGPVGKWEDNRYELGTRAIAEELALLKEVKTVVGGGDTIAALSSFGLLSEMDYVSLGGGAMLQFLAGKELPGLAALKE</sequence>
<dbReference type="InterPro" id="IPR001576">
    <property type="entry name" value="Phosphoglycerate_kinase"/>
</dbReference>
<feature type="binding site" evidence="7">
    <location>
        <position position="265"/>
    </location>
    <ligand>
        <name>ATP</name>
        <dbReference type="ChEBI" id="CHEBI:30616"/>
    </ligand>
</feature>
<keyword evidence="4" id="KW-0547">Nucleotide-binding</keyword>
<dbReference type="GO" id="GO:0005829">
    <property type="term" value="C:cytosol"/>
    <property type="evidence" value="ECO:0007669"/>
    <property type="project" value="TreeGrafter"/>
</dbReference>
<organism evidence="9 10">
    <name type="scientific">candidate division CPR1 bacterium GW2011_GWC1_49_13</name>
    <dbReference type="NCBI Taxonomy" id="1618342"/>
    <lineage>
        <taxon>Bacteria</taxon>
        <taxon>candidate division CPR1</taxon>
    </lineage>
</organism>
<evidence type="ECO:0000256" key="8">
    <source>
        <dbReference type="RuleBase" id="RU000532"/>
    </source>
</evidence>
<dbReference type="PANTHER" id="PTHR11406:SF23">
    <property type="entry name" value="PHOSPHOGLYCERATE KINASE 1, CHLOROPLASTIC-RELATED"/>
    <property type="match status" value="1"/>
</dbReference>